<dbReference type="CDD" id="cd00093">
    <property type="entry name" value="HTH_XRE"/>
    <property type="match status" value="1"/>
</dbReference>
<dbReference type="Gene3D" id="1.10.260.40">
    <property type="entry name" value="lambda repressor-like DNA-binding domains"/>
    <property type="match status" value="1"/>
</dbReference>
<proteinExistence type="predicted"/>
<dbReference type="InterPro" id="IPR019734">
    <property type="entry name" value="TPR_rpt"/>
</dbReference>
<dbReference type="EMBL" id="BNJK01000001">
    <property type="protein sequence ID" value="GHO95208.1"/>
    <property type="molecule type" value="Genomic_DNA"/>
</dbReference>
<dbReference type="PROSITE" id="PS50943">
    <property type="entry name" value="HTH_CROC1"/>
    <property type="match status" value="1"/>
</dbReference>
<sequence>MAHIPGSEPQPRIGLTAARMALDKSQQEIADELGTTHVNVSRWERGITKPNPYFRRKLCKLFGKTEAELDLVVVPASAPTATPPQSVRVDVAPTLPVTDPLPDLNELALYDPAIPLQPAIQLVGRDGDIARIKQRLCAGGNVALTALNGLPGVGKTALSIALVHDPDVREHFRDGILWAGLGPNANIPSLLSRWGTLLGISQTEMAALHGQEDWAKAIRSSIGLRTMLLVIDDAWDLMEALTFKVGGPNCAHLVTTRFRDIASHIAVGGATELQELSEEESMTLLRLLAPGVVEREVQKAQTLVQAVGGLPLALTLMGNYLRKQGYSGQTRRITAALERLGKAEERLHISEPHGPVETHPSLPGDMHLSLHSVIAVTDQLLSSETRQALYSLAVFPPKPNSFSEEAALAVIDCDVDNLDLLVDSSLLEYTASGRYTIHQTISDYARQHLQEKKPHEQLINFMIELVEGHKKDYELLDLESNIILRALDYAYELDMKEELVRAVIAFVPYMQARGSYDKAAQHLQRAHEAAKALNDTDNIIATLIYSGEIAQQQGNFGQAESTFQEGLKLARQVENKIQISALLHNLGWATWKQGELKQAEVYLQEGLNLARQMEDEERICGILKVIGSVATHSGRYEQAEVHLQEGLNLARQIGDHEQVCLLLINLGVASAEQGKYEQAEVFYQEGLILARQSGHRERIGALLANLGDAVIEQGDYAKAEEYFREGLLLTRQIEHREWMSVLLTNLGLTMHKQGEHLQAETHLQEGLSLARQIGVPQMTAYALYECGNFYLDQRNISVAETTFREMLKVIPEVCQDLIALALYGLARTSSFQENYDEARVLGEKSVTILEKMGHRKASEVRQWLNEVRA</sequence>
<dbReference type="InterPro" id="IPR027417">
    <property type="entry name" value="P-loop_NTPase"/>
</dbReference>
<dbReference type="Gene3D" id="3.40.50.300">
    <property type="entry name" value="P-loop containing nucleotide triphosphate hydrolases"/>
    <property type="match status" value="1"/>
</dbReference>
<evidence type="ECO:0000256" key="1">
    <source>
        <dbReference type="PROSITE-ProRule" id="PRU00339"/>
    </source>
</evidence>
<accession>A0A8J3IK27</accession>
<dbReference type="GO" id="GO:0003677">
    <property type="term" value="F:DNA binding"/>
    <property type="evidence" value="ECO:0007669"/>
    <property type="project" value="InterPro"/>
</dbReference>
<dbReference type="SUPFAM" id="SSF52540">
    <property type="entry name" value="P-loop containing nucleoside triphosphate hydrolases"/>
    <property type="match status" value="1"/>
</dbReference>
<evidence type="ECO:0000313" key="3">
    <source>
        <dbReference type="EMBL" id="GHO95208.1"/>
    </source>
</evidence>
<dbReference type="PANTHER" id="PTHR47691">
    <property type="entry name" value="REGULATOR-RELATED"/>
    <property type="match status" value="1"/>
</dbReference>
<dbReference type="InterPro" id="IPR002182">
    <property type="entry name" value="NB-ARC"/>
</dbReference>
<dbReference type="Proteomes" id="UP000597444">
    <property type="component" value="Unassembled WGS sequence"/>
</dbReference>
<evidence type="ECO:0000313" key="4">
    <source>
        <dbReference type="Proteomes" id="UP000597444"/>
    </source>
</evidence>
<dbReference type="Pfam" id="PF00931">
    <property type="entry name" value="NB-ARC"/>
    <property type="match status" value="1"/>
</dbReference>
<dbReference type="GO" id="GO:0043531">
    <property type="term" value="F:ADP binding"/>
    <property type="evidence" value="ECO:0007669"/>
    <property type="project" value="InterPro"/>
</dbReference>
<feature type="domain" description="HTH cro/C1-type" evidence="2">
    <location>
        <begin position="15"/>
        <end position="69"/>
    </location>
</feature>
<dbReference type="Gene3D" id="1.25.40.10">
    <property type="entry name" value="Tetratricopeptide repeat domain"/>
    <property type="match status" value="3"/>
</dbReference>
<dbReference type="PROSITE" id="PS50005">
    <property type="entry name" value="TPR"/>
    <property type="match status" value="2"/>
</dbReference>
<dbReference type="InterPro" id="IPR001387">
    <property type="entry name" value="Cro/C1-type_HTH"/>
</dbReference>
<keyword evidence="4" id="KW-1185">Reference proteome</keyword>
<dbReference type="Pfam" id="PF13424">
    <property type="entry name" value="TPR_12"/>
    <property type="match status" value="2"/>
</dbReference>
<dbReference type="InterPro" id="IPR010982">
    <property type="entry name" value="Lambda_DNA-bd_dom_sf"/>
</dbReference>
<reference evidence="3" key="1">
    <citation type="submission" date="2020-10" db="EMBL/GenBank/DDBJ databases">
        <title>Taxonomic study of unclassified bacteria belonging to the class Ktedonobacteria.</title>
        <authorList>
            <person name="Yabe S."/>
            <person name="Wang C.M."/>
            <person name="Zheng Y."/>
            <person name="Sakai Y."/>
            <person name="Cavaletti L."/>
            <person name="Monciardini P."/>
            <person name="Donadio S."/>
        </authorList>
    </citation>
    <scope>NUCLEOTIDE SEQUENCE</scope>
    <source>
        <strain evidence="3">ID150040</strain>
    </source>
</reference>
<dbReference type="InterPro" id="IPR041617">
    <property type="entry name" value="TPR_MalT"/>
</dbReference>
<gene>
    <name evidence="3" type="ORF">KSF_052560</name>
</gene>
<dbReference type="PRINTS" id="PR00364">
    <property type="entry name" value="DISEASERSIST"/>
</dbReference>
<dbReference type="SUPFAM" id="SSF48452">
    <property type="entry name" value="TPR-like"/>
    <property type="match status" value="2"/>
</dbReference>
<keyword evidence="1" id="KW-0802">TPR repeat</keyword>
<dbReference type="SUPFAM" id="SSF47413">
    <property type="entry name" value="lambda repressor-like DNA-binding domains"/>
    <property type="match status" value="1"/>
</dbReference>
<dbReference type="Pfam" id="PF17874">
    <property type="entry name" value="TPR_MalT"/>
    <property type="match status" value="1"/>
</dbReference>
<dbReference type="PANTHER" id="PTHR47691:SF3">
    <property type="entry name" value="HTH-TYPE TRANSCRIPTIONAL REGULATOR RV0890C-RELATED"/>
    <property type="match status" value="1"/>
</dbReference>
<protein>
    <recommendedName>
        <fullName evidence="2">HTH cro/C1-type domain-containing protein</fullName>
    </recommendedName>
</protein>
<feature type="repeat" description="TPR" evidence="1">
    <location>
        <begin position="700"/>
        <end position="733"/>
    </location>
</feature>
<evidence type="ECO:0000259" key="2">
    <source>
        <dbReference type="PROSITE" id="PS50943"/>
    </source>
</evidence>
<dbReference type="Pfam" id="PF01381">
    <property type="entry name" value="HTH_3"/>
    <property type="match status" value="1"/>
</dbReference>
<dbReference type="AlphaFoldDB" id="A0A8J3IK27"/>
<dbReference type="SMART" id="SM00028">
    <property type="entry name" value="TPR"/>
    <property type="match status" value="8"/>
</dbReference>
<organism evidence="3 4">
    <name type="scientific">Reticulibacter mediterranei</name>
    <dbReference type="NCBI Taxonomy" id="2778369"/>
    <lineage>
        <taxon>Bacteria</taxon>
        <taxon>Bacillati</taxon>
        <taxon>Chloroflexota</taxon>
        <taxon>Ktedonobacteria</taxon>
        <taxon>Ktedonobacterales</taxon>
        <taxon>Reticulibacteraceae</taxon>
        <taxon>Reticulibacter</taxon>
    </lineage>
</organism>
<dbReference type="RefSeq" id="WP_220205901.1">
    <property type="nucleotide sequence ID" value="NZ_BNJK01000001.1"/>
</dbReference>
<comment type="caution">
    <text evidence="3">The sequence shown here is derived from an EMBL/GenBank/DDBJ whole genome shotgun (WGS) entry which is preliminary data.</text>
</comment>
<dbReference type="SMART" id="SM00530">
    <property type="entry name" value="HTH_XRE"/>
    <property type="match status" value="1"/>
</dbReference>
<feature type="repeat" description="TPR" evidence="1">
    <location>
        <begin position="780"/>
        <end position="813"/>
    </location>
</feature>
<dbReference type="InterPro" id="IPR011990">
    <property type="entry name" value="TPR-like_helical_dom_sf"/>
</dbReference>
<name>A0A8J3IK27_9CHLR</name>